<name>A0A316YZ19_9BASI</name>
<keyword evidence="3" id="KW-0808">Transferase</keyword>
<evidence type="ECO:0000256" key="3">
    <source>
        <dbReference type="ARBA" id="ARBA00022679"/>
    </source>
</evidence>
<keyword evidence="5" id="KW-1185">Reference proteome</keyword>
<evidence type="ECO:0000256" key="1">
    <source>
        <dbReference type="ARBA" id="ARBA00005664"/>
    </source>
</evidence>
<dbReference type="GO" id="GO:0000139">
    <property type="term" value="C:Golgi membrane"/>
    <property type="evidence" value="ECO:0007669"/>
    <property type="project" value="TreeGrafter"/>
</dbReference>
<dbReference type="STRING" id="58919.A0A316YZ19"/>
<dbReference type="AlphaFoldDB" id="A0A316YZ19"/>
<dbReference type="RefSeq" id="XP_025594788.1">
    <property type="nucleotide sequence ID" value="XM_025739410.1"/>
</dbReference>
<dbReference type="GO" id="GO:0016757">
    <property type="term" value="F:glycosyltransferase activity"/>
    <property type="evidence" value="ECO:0007669"/>
    <property type="project" value="UniProtKB-KW"/>
</dbReference>
<dbReference type="Gene3D" id="3.90.550.10">
    <property type="entry name" value="Spore Coat Polysaccharide Biosynthesis Protein SpsA, Chain A"/>
    <property type="match status" value="1"/>
</dbReference>
<evidence type="ECO:0000313" key="5">
    <source>
        <dbReference type="Proteomes" id="UP000245946"/>
    </source>
</evidence>
<comment type="similarity">
    <text evidence="1">Belongs to the glycosyltransferase 34 family.</text>
</comment>
<dbReference type="OrthoDB" id="2594328at2759"/>
<dbReference type="PANTHER" id="PTHR31306">
    <property type="entry name" value="ALPHA-1,6-MANNOSYLTRANSFERASE MNN11-RELATED"/>
    <property type="match status" value="1"/>
</dbReference>
<sequence length="271" mass="30445">MQNYARRWGYPFWLVREEVLRGPQGGGQTGMWSKPAALLSLVTDELRKPKADRLEWILYSDADFVVTNPNVPLEMFLPPDTEFGRTQSFLMARDQWGPINAGVLLVRVAPQSIKILSTIIAAPIYEPQHSWWNGEQTALGMAGSNNELTDSIAIVPPHWFNADMFGTFQPNHQFKTKIWYPGDFACHLMSADKTGWDALLNAVYPANNISRAVAGAVRVPAPEIAGARLDVPLNETRYMTGNDTVAMWWDSWAAMNATERRTYVADSSRQN</sequence>
<keyword evidence="2" id="KW-0328">Glycosyltransferase</keyword>
<reference evidence="4 5" key="1">
    <citation type="journal article" date="2018" name="Mol. Biol. Evol.">
        <title>Broad Genomic Sampling Reveals a Smut Pathogenic Ancestry of the Fungal Clade Ustilaginomycotina.</title>
        <authorList>
            <person name="Kijpornyongpan T."/>
            <person name="Mondo S.J."/>
            <person name="Barry K."/>
            <person name="Sandor L."/>
            <person name="Lee J."/>
            <person name="Lipzen A."/>
            <person name="Pangilinan J."/>
            <person name="LaButti K."/>
            <person name="Hainaut M."/>
            <person name="Henrissat B."/>
            <person name="Grigoriev I.V."/>
            <person name="Spatafora J.W."/>
            <person name="Aime M.C."/>
        </authorList>
    </citation>
    <scope>NUCLEOTIDE SEQUENCE [LARGE SCALE GENOMIC DNA]</scope>
    <source>
        <strain evidence="4 5">MCA 4186</strain>
    </source>
</reference>
<evidence type="ECO:0000256" key="2">
    <source>
        <dbReference type="ARBA" id="ARBA00022676"/>
    </source>
</evidence>
<accession>A0A316YZ19</accession>
<dbReference type="GO" id="GO:0006487">
    <property type="term" value="P:protein N-linked glycosylation"/>
    <property type="evidence" value="ECO:0007669"/>
    <property type="project" value="TreeGrafter"/>
</dbReference>
<gene>
    <name evidence="4" type="ORF">FA09DRAFT_195596</name>
</gene>
<organism evidence="4 5">
    <name type="scientific">Tilletiopsis washingtonensis</name>
    <dbReference type="NCBI Taxonomy" id="58919"/>
    <lineage>
        <taxon>Eukaryota</taxon>
        <taxon>Fungi</taxon>
        <taxon>Dikarya</taxon>
        <taxon>Basidiomycota</taxon>
        <taxon>Ustilaginomycotina</taxon>
        <taxon>Exobasidiomycetes</taxon>
        <taxon>Entylomatales</taxon>
        <taxon>Entylomatales incertae sedis</taxon>
        <taxon>Tilletiopsis</taxon>
    </lineage>
</organism>
<proteinExistence type="inferred from homology"/>
<dbReference type="GeneID" id="37266956"/>
<dbReference type="PANTHER" id="PTHR31306:SF8">
    <property type="entry name" value="GLYCOSYLTRANSFERASE FAMILY 34 PROTEIN"/>
    <property type="match status" value="1"/>
</dbReference>
<evidence type="ECO:0000313" key="4">
    <source>
        <dbReference type="EMBL" id="PWN94509.1"/>
    </source>
</evidence>
<dbReference type="EMBL" id="KZ819312">
    <property type="protein sequence ID" value="PWN94509.1"/>
    <property type="molecule type" value="Genomic_DNA"/>
</dbReference>
<dbReference type="InterPro" id="IPR029044">
    <property type="entry name" value="Nucleotide-diphossugar_trans"/>
</dbReference>
<protein>
    <recommendedName>
        <fullName evidence="6">Nucleotide-diphospho-sugar transferase domain-containing protein</fullName>
    </recommendedName>
</protein>
<dbReference type="Proteomes" id="UP000245946">
    <property type="component" value="Unassembled WGS sequence"/>
</dbReference>
<evidence type="ECO:0008006" key="6">
    <source>
        <dbReference type="Google" id="ProtNLM"/>
    </source>
</evidence>
<dbReference type="SUPFAM" id="SSF53448">
    <property type="entry name" value="Nucleotide-diphospho-sugar transferases"/>
    <property type="match status" value="1"/>
</dbReference>
<dbReference type="InterPro" id="IPR008630">
    <property type="entry name" value="Glyco_trans_34"/>
</dbReference>